<name>A0ABT1RZV5_9FIRM</name>
<dbReference type="PANTHER" id="PTHR36836">
    <property type="entry name" value="COLANIC ACID BIOSYNTHESIS PROTEIN WCAK"/>
    <property type="match status" value="1"/>
</dbReference>
<dbReference type="InterPro" id="IPR019896">
    <property type="entry name" value="Polysacch_pyruvyl_Trfase_CsaB"/>
</dbReference>
<sequence length="749" mass="83866">MRVIHLIGGGDTGGAKTHVLNLLKELNRYIDARLVCFRKGEFSEDAENMGIPIDVIESGNPIVGLRELKKLIGNQKIDIIHCHGARGNLMGNLIKKYVHAPVVTTVHSDYRLDYLGRPVARLSYGTTNMLALRRVNYYIGVSDPMTDILIERDFPADRIYTIYNGIDFKTPIRTMSREEYFQSLQFPVEDGDVVAGIAARLSPVKDIPTLLRAMKLAAEQNPHLKLVVAGDGEDRQKLLDMAQDLGISQRVCFAGWVSDINSFYHAIDINLLTSISETFPYALTEGARMKRPTIASRVGGVPVLIDDGKNGFIFEPGNEAELAKHLVTLGSSQELRRKMGELLYEKASRDFSIDRMVEHQLEIYESILRRSARREEKKQAGLRDGTIVCGAYGHGNAGDDAILKSIIQSVKQIDEYMPITVLAKNTQSIKKRYRVNSVYTFNLFGMIRAMRHSHLYINGGGTLIQNATSYRSLWYYLFTLRMAKFLGNKVDMYGCGIGPVSGERNIRLVKRVLDRSVDTITLREKDSVQELKSFGVQKPDIILSSDPALILAPAPDEDARLYLERHGLSPDGKYLCFMLRTWYGFSERAQAFAACADYAFEVYGLKPVFLSLNIFHDTEAAKQVCGHMRNPAVILDDRAEPELLISVLAHMSAVISMRLHGLIFSSVSGVPLVGVSYDPKIGSFLDYLHCGTCLDLEDVTAEKLMQATDSAVSLIPEREQLKANANRLKSMERKNIEAVERLLRSETKQ</sequence>
<dbReference type="NCBIfam" id="TIGR03609">
    <property type="entry name" value="S_layer_CsaB"/>
    <property type="match status" value="1"/>
</dbReference>
<protein>
    <submittedName>
        <fullName evidence="4">Polysaccharide pyruvyl transferase CsaB</fullName>
    </submittedName>
</protein>
<evidence type="ECO:0000259" key="1">
    <source>
        <dbReference type="Pfam" id="PF00534"/>
    </source>
</evidence>
<dbReference type="PANTHER" id="PTHR36836:SF1">
    <property type="entry name" value="COLANIC ACID BIOSYNTHESIS PROTEIN WCAK"/>
    <property type="match status" value="1"/>
</dbReference>
<evidence type="ECO:0000259" key="3">
    <source>
        <dbReference type="Pfam" id="PF13439"/>
    </source>
</evidence>
<dbReference type="GeneID" id="90533322"/>
<dbReference type="InterPro" id="IPR007345">
    <property type="entry name" value="Polysacch_pyruvyl_Trfase"/>
</dbReference>
<proteinExistence type="predicted"/>
<gene>
    <name evidence="4" type="primary">csaB</name>
    <name evidence="4" type="ORF">NE695_09865</name>
</gene>
<feature type="domain" description="Glycosyltransferase subfamily 4-like N-terminal" evidence="3">
    <location>
        <begin position="13"/>
        <end position="167"/>
    </location>
</feature>
<dbReference type="SUPFAM" id="SSF53756">
    <property type="entry name" value="UDP-Glycosyltransferase/glycogen phosphorylase"/>
    <property type="match status" value="1"/>
</dbReference>
<dbReference type="Proteomes" id="UP001524473">
    <property type="component" value="Unassembled WGS sequence"/>
</dbReference>
<evidence type="ECO:0000259" key="2">
    <source>
        <dbReference type="Pfam" id="PF04230"/>
    </source>
</evidence>
<dbReference type="EMBL" id="JANFZH010000020">
    <property type="protein sequence ID" value="MCQ4840217.1"/>
    <property type="molecule type" value="Genomic_DNA"/>
</dbReference>
<accession>A0ABT1RZV5</accession>
<dbReference type="Gene3D" id="3.40.50.2000">
    <property type="entry name" value="Glycogen Phosphorylase B"/>
    <property type="match status" value="2"/>
</dbReference>
<organism evidence="4 5">
    <name type="scientific">Neglectibacter timonensis</name>
    <dbReference type="NCBI Taxonomy" id="1776382"/>
    <lineage>
        <taxon>Bacteria</taxon>
        <taxon>Bacillati</taxon>
        <taxon>Bacillota</taxon>
        <taxon>Clostridia</taxon>
        <taxon>Eubacteriales</taxon>
        <taxon>Oscillospiraceae</taxon>
        <taxon>Neglectibacter</taxon>
    </lineage>
</organism>
<dbReference type="CDD" id="cd03801">
    <property type="entry name" value="GT4_PimA-like"/>
    <property type="match status" value="1"/>
</dbReference>
<dbReference type="InterPro" id="IPR028098">
    <property type="entry name" value="Glyco_trans_4-like_N"/>
</dbReference>
<feature type="domain" description="Glycosyl transferase family 1" evidence="1">
    <location>
        <begin position="189"/>
        <end position="341"/>
    </location>
</feature>
<dbReference type="GO" id="GO:0016740">
    <property type="term" value="F:transferase activity"/>
    <property type="evidence" value="ECO:0007669"/>
    <property type="project" value="UniProtKB-KW"/>
</dbReference>
<dbReference type="Pfam" id="PF00534">
    <property type="entry name" value="Glycos_transf_1"/>
    <property type="match status" value="1"/>
</dbReference>
<comment type="caution">
    <text evidence="4">The sequence shown here is derived from an EMBL/GenBank/DDBJ whole genome shotgun (WGS) entry which is preliminary data.</text>
</comment>
<evidence type="ECO:0000313" key="4">
    <source>
        <dbReference type="EMBL" id="MCQ4840217.1"/>
    </source>
</evidence>
<evidence type="ECO:0000313" key="5">
    <source>
        <dbReference type="Proteomes" id="UP001524473"/>
    </source>
</evidence>
<reference evidence="4 5" key="1">
    <citation type="submission" date="2022-06" db="EMBL/GenBank/DDBJ databases">
        <title>Isolation of gut microbiota from human fecal samples.</title>
        <authorList>
            <person name="Pamer E.G."/>
            <person name="Barat B."/>
            <person name="Waligurski E."/>
            <person name="Medina S."/>
            <person name="Paddock L."/>
            <person name="Mostad J."/>
        </authorList>
    </citation>
    <scope>NUCLEOTIDE SEQUENCE [LARGE SCALE GENOMIC DNA]</scope>
    <source>
        <strain evidence="4 5">DFI.9.73</strain>
    </source>
</reference>
<keyword evidence="5" id="KW-1185">Reference proteome</keyword>
<dbReference type="InterPro" id="IPR001296">
    <property type="entry name" value="Glyco_trans_1"/>
</dbReference>
<dbReference type="Pfam" id="PF04230">
    <property type="entry name" value="PS_pyruv_trans"/>
    <property type="match status" value="1"/>
</dbReference>
<feature type="domain" description="Polysaccharide pyruvyl transferase" evidence="2">
    <location>
        <begin position="396"/>
        <end position="679"/>
    </location>
</feature>
<dbReference type="Pfam" id="PF13439">
    <property type="entry name" value="Glyco_transf_4"/>
    <property type="match status" value="1"/>
</dbReference>
<dbReference type="RefSeq" id="WP_066866315.1">
    <property type="nucleotide sequence ID" value="NZ_CABKVV010000014.1"/>
</dbReference>
<keyword evidence="4" id="KW-0808">Transferase</keyword>